<evidence type="ECO:0000313" key="2">
    <source>
        <dbReference type="Proteomes" id="UP000612899"/>
    </source>
</evidence>
<proteinExistence type="predicted"/>
<dbReference type="Proteomes" id="UP000612899">
    <property type="component" value="Unassembled WGS sequence"/>
</dbReference>
<organism evidence="1 2">
    <name type="scientific">Rhizocola hellebori</name>
    <dbReference type="NCBI Taxonomy" id="1392758"/>
    <lineage>
        <taxon>Bacteria</taxon>
        <taxon>Bacillati</taxon>
        <taxon>Actinomycetota</taxon>
        <taxon>Actinomycetes</taxon>
        <taxon>Micromonosporales</taxon>
        <taxon>Micromonosporaceae</taxon>
        <taxon>Rhizocola</taxon>
    </lineage>
</organism>
<protein>
    <submittedName>
        <fullName evidence="1">Uncharacterized protein</fullName>
    </submittedName>
</protein>
<evidence type="ECO:0000313" key="1">
    <source>
        <dbReference type="EMBL" id="GIH11772.1"/>
    </source>
</evidence>
<dbReference type="AlphaFoldDB" id="A0A8J3VMK2"/>
<gene>
    <name evidence="1" type="ORF">Rhe02_98390</name>
</gene>
<name>A0A8J3VMK2_9ACTN</name>
<sequence length="72" mass="8315">MNQKLSRGLSSLVEWMEYKRSKGFVKVLAIECGYCGRWVKPDDWHQNANVCRPCGWHLSKPTAPRLAVPWTP</sequence>
<reference evidence="1" key="1">
    <citation type="submission" date="2021-01" db="EMBL/GenBank/DDBJ databases">
        <title>Whole genome shotgun sequence of Rhizocola hellebori NBRC 109834.</title>
        <authorList>
            <person name="Komaki H."/>
            <person name="Tamura T."/>
        </authorList>
    </citation>
    <scope>NUCLEOTIDE SEQUENCE</scope>
    <source>
        <strain evidence="1">NBRC 109834</strain>
    </source>
</reference>
<accession>A0A8J3VMK2</accession>
<keyword evidence="2" id="KW-1185">Reference proteome</keyword>
<dbReference type="EMBL" id="BONY01000167">
    <property type="protein sequence ID" value="GIH11772.1"/>
    <property type="molecule type" value="Genomic_DNA"/>
</dbReference>
<comment type="caution">
    <text evidence="1">The sequence shown here is derived from an EMBL/GenBank/DDBJ whole genome shotgun (WGS) entry which is preliminary data.</text>
</comment>